<dbReference type="EMBL" id="UINC01042449">
    <property type="protein sequence ID" value="SVB45099.1"/>
    <property type="molecule type" value="Genomic_DNA"/>
</dbReference>
<protein>
    <recommendedName>
        <fullName evidence="3">Nudix hydrolase domain-containing protein</fullName>
    </recommendedName>
</protein>
<dbReference type="InterPro" id="IPR000086">
    <property type="entry name" value="NUDIX_hydrolase_dom"/>
</dbReference>
<name>A0A382E3V9_9ZZZZ</name>
<comment type="cofactor">
    <cofactor evidence="1">
        <name>Mg(2+)</name>
        <dbReference type="ChEBI" id="CHEBI:18420"/>
    </cofactor>
</comment>
<dbReference type="PANTHER" id="PTHR43046">
    <property type="entry name" value="GDP-MANNOSE MANNOSYL HYDROLASE"/>
    <property type="match status" value="1"/>
</dbReference>
<evidence type="ECO:0000259" key="3">
    <source>
        <dbReference type="PROSITE" id="PS51462"/>
    </source>
</evidence>
<dbReference type="PRINTS" id="PR00502">
    <property type="entry name" value="NUDIXFAMILY"/>
</dbReference>
<keyword evidence="2" id="KW-0378">Hydrolase</keyword>
<dbReference type="SUPFAM" id="SSF55811">
    <property type="entry name" value="Nudix"/>
    <property type="match status" value="1"/>
</dbReference>
<evidence type="ECO:0000256" key="1">
    <source>
        <dbReference type="ARBA" id="ARBA00001946"/>
    </source>
</evidence>
<evidence type="ECO:0000256" key="2">
    <source>
        <dbReference type="ARBA" id="ARBA00022801"/>
    </source>
</evidence>
<dbReference type="Pfam" id="PF00293">
    <property type="entry name" value="NUDIX"/>
    <property type="match status" value="1"/>
</dbReference>
<dbReference type="GO" id="GO:0016787">
    <property type="term" value="F:hydrolase activity"/>
    <property type="evidence" value="ECO:0007669"/>
    <property type="project" value="UniProtKB-KW"/>
</dbReference>
<feature type="domain" description="Nudix hydrolase" evidence="3">
    <location>
        <begin position="14"/>
        <end position="149"/>
    </location>
</feature>
<gene>
    <name evidence="4" type="ORF">METZ01_LOCUS197953</name>
</gene>
<reference evidence="4" key="1">
    <citation type="submission" date="2018-05" db="EMBL/GenBank/DDBJ databases">
        <authorList>
            <person name="Lanie J.A."/>
            <person name="Ng W.-L."/>
            <person name="Kazmierczak K.M."/>
            <person name="Andrzejewski T.M."/>
            <person name="Davidsen T.M."/>
            <person name="Wayne K.J."/>
            <person name="Tettelin H."/>
            <person name="Glass J.I."/>
            <person name="Rusch D."/>
            <person name="Podicherti R."/>
            <person name="Tsui H.-C.T."/>
            <person name="Winkler M.E."/>
        </authorList>
    </citation>
    <scope>NUCLEOTIDE SEQUENCE</scope>
</reference>
<sequence>MKIRFGERIGKAGVLRPGASAIIFDEARERILMTQREDNSRWCLPGGGMDPGESAAEACVREVLEETCLEARATRLVGIYTTPDLLIEYPDGNKTQPVAFSFEAEITGGKLGLSDETIAFGWYTVAEIEAMDTMEHHVTRIHDAVKNLPGAVYQ</sequence>
<proteinExistence type="predicted"/>
<dbReference type="AlphaFoldDB" id="A0A382E3V9"/>
<dbReference type="InterPro" id="IPR020476">
    <property type="entry name" value="Nudix_hydrolase"/>
</dbReference>
<dbReference type="PANTHER" id="PTHR43046:SF2">
    <property type="entry name" value="8-OXO-DGTP DIPHOSPHATASE-RELATED"/>
    <property type="match status" value="1"/>
</dbReference>
<dbReference type="PROSITE" id="PS51462">
    <property type="entry name" value="NUDIX"/>
    <property type="match status" value="1"/>
</dbReference>
<dbReference type="InterPro" id="IPR015797">
    <property type="entry name" value="NUDIX_hydrolase-like_dom_sf"/>
</dbReference>
<dbReference type="Gene3D" id="3.90.79.10">
    <property type="entry name" value="Nucleoside Triphosphate Pyrophosphohydrolase"/>
    <property type="match status" value="1"/>
</dbReference>
<organism evidence="4">
    <name type="scientific">marine metagenome</name>
    <dbReference type="NCBI Taxonomy" id="408172"/>
    <lineage>
        <taxon>unclassified sequences</taxon>
        <taxon>metagenomes</taxon>
        <taxon>ecological metagenomes</taxon>
    </lineage>
</organism>
<evidence type="ECO:0000313" key="4">
    <source>
        <dbReference type="EMBL" id="SVB45099.1"/>
    </source>
</evidence>
<accession>A0A382E3V9</accession>